<dbReference type="InterPro" id="IPR016186">
    <property type="entry name" value="C-type_lectin-like/link_sf"/>
</dbReference>
<dbReference type="Gene3D" id="3.10.100.10">
    <property type="entry name" value="Mannose-Binding Protein A, subunit A"/>
    <property type="match status" value="1"/>
</dbReference>
<name>A0A6N3IR78_9ADEN</name>
<dbReference type="RefSeq" id="YP_010798543.1">
    <property type="nucleotide sequence ID" value="NC_076486.1"/>
</dbReference>
<feature type="transmembrane region" description="Helical" evidence="1">
    <location>
        <begin position="21"/>
        <end position="46"/>
    </location>
</feature>
<dbReference type="InterPro" id="IPR016187">
    <property type="entry name" value="CTDL_fold"/>
</dbReference>
<reference evidence="2" key="1">
    <citation type="journal article" date="2020" name="Infect. Genet. Evol.">
        <title>The complete genome sequence of bearded dragon adenovirus 1 harbors three genes encoding proteins of the C-type lectin-like domain superfamily.</title>
        <authorList>
            <person name="Penzes J.J."/>
            <person name="Szirovicza L."/>
            <person name="Harrach B."/>
        </authorList>
    </citation>
    <scope>NUCLEOTIDE SEQUENCE</scope>
    <source>
        <strain evidence="2">BD5H2</strain>
    </source>
</reference>
<dbReference type="Proteomes" id="UP000676569">
    <property type="component" value="Segment"/>
</dbReference>
<organism evidence="2 3">
    <name type="scientific">Bearded dragon adenovirus 1</name>
    <dbReference type="NCBI Taxonomy" id="2729647"/>
    <lineage>
        <taxon>Viruses</taxon>
        <taxon>Varidnaviria</taxon>
        <taxon>Bamfordvirae</taxon>
        <taxon>Preplasmiviricota</taxon>
        <taxon>Polisuviricotina</taxon>
        <taxon>Pharingeaviricetes</taxon>
        <taxon>Rowavirales</taxon>
        <taxon>Adenoviridae</taxon>
        <taxon>Barthadenovirus</taxon>
        <taxon>Barthadenovirus draconis</taxon>
        <taxon>Lizard atadenovirus B</taxon>
    </lineage>
</organism>
<evidence type="ECO:0000313" key="2">
    <source>
        <dbReference type="EMBL" id="QJR83111.1"/>
    </source>
</evidence>
<keyword evidence="1" id="KW-1133">Transmembrane helix</keyword>
<accession>A0A6N3IR78</accession>
<dbReference type="GeneID" id="80536770"/>
<evidence type="ECO:0000313" key="3">
    <source>
        <dbReference type="Proteomes" id="UP000676569"/>
    </source>
</evidence>
<proteinExistence type="predicted"/>
<keyword evidence="1" id="KW-0472">Membrane</keyword>
<evidence type="ECO:0000256" key="1">
    <source>
        <dbReference type="SAM" id="Phobius"/>
    </source>
</evidence>
<keyword evidence="3" id="KW-1185">Reference proteome</keyword>
<sequence>MIKLVCVVCWVSREFAMRDRALPCAVCLGLLLTFSLSLSVLLLSLLREREGACNVPDRRPCPPPCECPENWLYFKRECYFEHPVQLNKSECERQCRSINSTIVEVENIDFVKRWTDDFHVDLYAVGNEAYYKNGTQYGGKYRLSGKNSPCYTFTENNDEAMLMNYRCNIGSRCVCRRPVCA</sequence>
<dbReference type="SUPFAM" id="SSF56436">
    <property type="entry name" value="C-type lectin-like"/>
    <property type="match status" value="1"/>
</dbReference>
<dbReference type="EMBL" id="MT050041">
    <property type="protein sequence ID" value="QJR83111.1"/>
    <property type="molecule type" value="Genomic_DNA"/>
</dbReference>
<dbReference type="KEGG" id="vg:80536770"/>
<protein>
    <submittedName>
        <fullName evidence="2">ORF3</fullName>
    </submittedName>
</protein>
<keyword evidence="1" id="KW-0812">Transmembrane</keyword>